<feature type="transmembrane region" description="Helical" evidence="1">
    <location>
        <begin position="83"/>
        <end position="106"/>
    </location>
</feature>
<feature type="transmembrane region" description="Helical" evidence="1">
    <location>
        <begin position="12"/>
        <end position="30"/>
    </location>
</feature>
<name>A0ABW3H6U2_9SPHN</name>
<keyword evidence="3" id="KW-1185">Reference proteome</keyword>
<evidence type="ECO:0000256" key="1">
    <source>
        <dbReference type="SAM" id="Phobius"/>
    </source>
</evidence>
<evidence type="ECO:0000313" key="2">
    <source>
        <dbReference type="EMBL" id="MFD0946390.1"/>
    </source>
</evidence>
<dbReference type="EMBL" id="JBHTJG010000003">
    <property type="protein sequence ID" value="MFD0946390.1"/>
    <property type="molecule type" value="Genomic_DNA"/>
</dbReference>
<feature type="transmembrane region" description="Helical" evidence="1">
    <location>
        <begin position="180"/>
        <end position="208"/>
    </location>
</feature>
<sequence>MPHAHPIRRWVIACAAGELIGIAVAALWWVTMDRIEPDPVSAAAKAAMLAAKGLSGLFEGAVLGLLQAHALRAFYPRLSAARWTGATIAVAMAGWVIGSSFSVLASSVPAGPPPPDPGALATAVMAAAFGLAVGALFGGAQAIALRGAARASGWWVLFNALGWAVALPFIYLAAGVDLGIGIAGAVLNGLAGGCAAGAMLGLVTALAFRRMPAR</sequence>
<feature type="transmembrane region" description="Helical" evidence="1">
    <location>
        <begin position="50"/>
        <end position="71"/>
    </location>
</feature>
<protein>
    <submittedName>
        <fullName evidence="2">Uncharacterized protein</fullName>
    </submittedName>
</protein>
<reference evidence="3" key="1">
    <citation type="journal article" date="2019" name="Int. J. Syst. Evol. Microbiol.">
        <title>The Global Catalogue of Microorganisms (GCM) 10K type strain sequencing project: providing services to taxonomists for standard genome sequencing and annotation.</title>
        <authorList>
            <consortium name="The Broad Institute Genomics Platform"/>
            <consortium name="The Broad Institute Genome Sequencing Center for Infectious Disease"/>
            <person name="Wu L."/>
            <person name="Ma J."/>
        </authorList>
    </citation>
    <scope>NUCLEOTIDE SEQUENCE [LARGE SCALE GENOMIC DNA]</scope>
    <source>
        <strain evidence="3">CCUG 62982</strain>
    </source>
</reference>
<dbReference type="RefSeq" id="WP_264943759.1">
    <property type="nucleotide sequence ID" value="NZ_JAPDRA010000003.1"/>
</dbReference>
<accession>A0ABW3H6U2</accession>
<comment type="caution">
    <text evidence="2">The sequence shown here is derived from an EMBL/GenBank/DDBJ whole genome shotgun (WGS) entry which is preliminary data.</text>
</comment>
<proteinExistence type="predicted"/>
<feature type="transmembrane region" description="Helical" evidence="1">
    <location>
        <begin position="152"/>
        <end position="174"/>
    </location>
</feature>
<dbReference type="Proteomes" id="UP001596977">
    <property type="component" value="Unassembled WGS sequence"/>
</dbReference>
<evidence type="ECO:0000313" key="3">
    <source>
        <dbReference type="Proteomes" id="UP001596977"/>
    </source>
</evidence>
<organism evidence="2 3">
    <name type="scientific">Sphingomonas canadensis</name>
    <dbReference type="NCBI Taxonomy" id="1219257"/>
    <lineage>
        <taxon>Bacteria</taxon>
        <taxon>Pseudomonadati</taxon>
        <taxon>Pseudomonadota</taxon>
        <taxon>Alphaproteobacteria</taxon>
        <taxon>Sphingomonadales</taxon>
        <taxon>Sphingomonadaceae</taxon>
        <taxon>Sphingomonas</taxon>
    </lineage>
</organism>
<keyword evidence="1" id="KW-1133">Transmembrane helix</keyword>
<keyword evidence="1" id="KW-0472">Membrane</keyword>
<keyword evidence="1" id="KW-0812">Transmembrane</keyword>
<gene>
    <name evidence="2" type="ORF">ACFQ1E_08585</name>
</gene>
<feature type="transmembrane region" description="Helical" evidence="1">
    <location>
        <begin position="118"/>
        <end position="140"/>
    </location>
</feature>